<protein>
    <submittedName>
        <fullName evidence="1">Uncharacterized protein</fullName>
    </submittedName>
</protein>
<accession>A0A1J7INT0</accession>
<gene>
    <name evidence="1" type="ORF">CONLIGDRAFT_149256</name>
</gene>
<keyword evidence="2" id="KW-1185">Reference proteome</keyword>
<dbReference type="InParanoid" id="A0A1J7INT0"/>
<dbReference type="Proteomes" id="UP000182658">
    <property type="component" value="Unassembled WGS sequence"/>
</dbReference>
<evidence type="ECO:0000313" key="2">
    <source>
        <dbReference type="Proteomes" id="UP000182658"/>
    </source>
</evidence>
<name>A0A1J7INT0_9PEZI</name>
<sequence length="92" mass="11082">MFGFFLRSSPRRAICDSTPWGVLPRRRMAAWIGWRTWGGTRIWRSWRRRSCMVESEGSAMVVLSVYFILFIGLDERWIEFVMLERYICRLGR</sequence>
<proteinExistence type="predicted"/>
<organism evidence="1 2">
    <name type="scientific">Coniochaeta ligniaria NRRL 30616</name>
    <dbReference type="NCBI Taxonomy" id="1408157"/>
    <lineage>
        <taxon>Eukaryota</taxon>
        <taxon>Fungi</taxon>
        <taxon>Dikarya</taxon>
        <taxon>Ascomycota</taxon>
        <taxon>Pezizomycotina</taxon>
        <taxon>Sordariomycetes</taxon>
        <taxon>Sordariomycetidae</taxon>
        <taxon>Coniochaetales</taxon>
        <taxon>Coniochaetaceae</taxon>
        <taxon>Coniochaeta</taxon>
    </lineage>
</organism>
<dbReference type="EMBL" id="KV875110">
    <property type="protein sequence ID" value="OIW22769.1"/>
    <property type="molecule type" value="Genomic_DNA"/>
</dbReference>
<dbReference type="AlphaFoldDB" id="A0A1J7INT0"/>
<evidence type="ECO:0000313" key="1">
    <source>
        <dbReference type="EMBL" id="OIW22769.1"/>
    </source>
</evidence>
<reference evidence="1 2" key="1">
    <citation type="submission" date="2016-10" db="EMBL/GenBank/DDBJ databases">
        <title>Draft genome sequence of Coniochaeta ligniaria NRRL30616, a lignocellulolytic fungus for bioabatement of inhibitors in plant biomass hydrolysates.</title>
        <authorList>
            <consortium name="DOE Joint Genome Institute"/>
            <person name="Jimenez D.J."/>
            <person name="Hector R.E."/>
            <person name="Riley R."/>
            <person name="Sun H."/>
            <person name="Grigoriev I.V."/>
            <person name="Van Elsas J.D."/>
            <person name="Nichols N.N."/>
        </authorList>
    </citation>
    <scope>NUCLEOTIDE SEQUENCE [LARGE SCALE GENOMIC DNA]</scope>
    <source>
        <strain evidence="1 2">NRRL 30616</strain>
    </source>
</reference>